<feature type="chain" id="PRO_5036049921" evidence="1">
    <location>
        <begin position="23"/>
        <end position="248"/>
    </location>
</feature>
<evidence type="ECO:0000256" key="1">
    <source>
        <dbReference type="SAM" id="SignalP"/>
    </source>
</evidence>
<organism evidence="2 5">
    <name type="scientific">Blastopirellula marina</name>
    <dbReference type="NCBI Taxonomy" id="124"/>
    <lineage>
        <taxon>Bacteria</taxon>
        <taxon>Pseudomonadati</taxon>
        <taxon>Planctomycetota</taxon>
        <taxon>Planctomycetia</taxon>
        <taxon>Pirellulales</taxon>
        <taxon>Pirellulaceae</taxon>
        <taxon>Blastopirellula</taxon>
    </lineage>
</organism>
<proteinExistence type="predicted"/>
<evidence type="ECO:0000313" key="3">
    <source>
        <dbReference type="EMBL" id="PQO48074.1"/>
    </source>
</evidence>
<dbReference type="EMBL" id="PUIB01000014">
    <property type="protein sequence ID" value="PQO35566.1"/>
    <property type="molecule type" value="Genomic_DNA"/>
</dbReference>
<evidence type="ECO:0000313" key="2">
    <source>
        <dbReference type="EMBL" id="PQO35566.1"/>
    </source>
</evidence>
<comment type="caution">
    <text evidence="2">The sequence shown here is derived from an EMBL/GenBank/DDBJ whole genome shotgun (WGS) entry which is preliminary data.</text>
</comment>
<accession>A0A2S8FTS4</accession>
<keyword evidence="1" id="KW-0732">Signal</keyword>
<dbReference type="Proteomes" id="UP000239388">
    <property type="component" value="Unassembled WGS sequence"/>
</dbReference>
<protein>
    <submittedName>
        <fullName evidence="2">Uncharacterized protein</fullName>
    </submittedName>
</protein>
<dbReference type="EMBL" id="PUHZ01000002">
    <property type="protein sequence ID" value="PQO48074.1"/>
    <property type="molecule type" value="Genomic_DNA"/>
</dbReference>
<sequence length="248" mass="27999">MPILRNLAPLVTLLLAASPVCAEPNAFLSGVAKWIAMENIPTAYSDEKKWGGQKEFTQGVKFRGSFKNFKVERRKKPENHGTWKRYHVRIVNPPEDLQAIVESIEVDGNKIKSRLSVIVKLTAEGELQEWNRGVRLMGISAVADATIRMTIDAETKVKWNSHGVLISGELEPQVVAADLTLLHWELQRVGLANGQLIEKLGHELRDEVAEKIDSYEPKLVEKANQALDKEIAKGRFKIDLAEWIREQF</sequence>
<dbReference type="RefSeq" id="WP_105333601.1">
    <property type="nucleotide sequence ID" value="NZ_PUHZ01000002.1"/>
</dbReference>
<evidence type="ECO:0000313" key="5">
    <source>
        <dbReference type="Proteomes" id="UP000239388"/>
    </source>
</evidence>
<dbReference type="OrthoDB" id="286633at2"/>
<feature type="signal peptide" evidence="1">
    <location>
        <begin position="1"/>
        <end position="22"/>
    </location>
</feature>
<gene>
    <name evidence="3" type="ORF">C5Y93_01435</name>
    <name evidence="2" type="ORF">C5Y98_13040</name>
</gene>
<dbReference type="Proteomes" id="UP000237819">
    <property type="component" value="Unassembled WGS sequence"/>
</dbReference>
<dbReference type="AlphaFoldDB" id="A0A2S8FTS4"/>
<name>A0A2S8FTS4_9BACT</name>
<reference evidence="4 5" key="1">
    <citation type="submission" date="2018-02" db="EMBL/GenBank/DDBJ databases">
        <title>Comparative genomes isolates from brazilian mangrove.</title>
        <authorList>
            <person name="Araujo J.E."/>
            <person name="Taketani R.G."/>
            <person name="Silva M.C.P."/>
            <person name="Loureco M.V."/>
            <person name="Andreote F.D."/>
        </authorList>
    </citation>
    <scope>NUCLEOTIDE SEQUENCE [LARGE SCALE GENOMIC DNA]</scope>
    <source>
        <strain evidence="2 5">NAP PRIS-MGV</strain>
        <strain evidence="3 4">Nap-Phe MGV</strain>
    </source>
</reference>
<evidence type="ECO:0000313" key="4">
    <source>
        <dbReference type="Proteomes" id="UP000237819"/>
    </source>
</evidence>